<evidence type="ECO:0000313" key="3">
    <source>
        <dbReference type="Proteomes" id="UP000518300"/>
    </source>
</evidence>
<organism evidence="2 3">
    <name type="scientific">Pyxidicoccus fallax</name>
    <dbReference type="NCBI Taxonomy" id="394095"/>
    <lineage>
        <taxon>Bacteria</taxon>
        <taxon>Pseudomonadati</taxon>
        <taxon>Myxococcota</taxon>
        <taxon>Myxococcia</taxon>
        <taxon>Myxococcales</taxon>
        <taxon>Cystobacterineae</taxon>
        <taxon>Myxococcaceae</taxon>
        <taxon>Pyxidicoccus</taxon>
    </lineage>
</organism>
<gene>
    <name evidence="2" type="ORF">HG543_24160</name>
</gene>
<dbReference type="InterPro" id="IPR029044">
    <property type="entry name" value="Nucleotide-diphossugar_trans"/>
</dbReference>
<comment type="caution">
    <text evidence="2">The sequence shown here is derived from an EMBL/GenBank/DDBJ whole genome shotgun (WGS) entry which is preliminary data.</text>
</comment>
<dbReference type="Gene3D" id="3.90.550.10">
    <property type="entry name" value="Spore Coat Polysaccharide Biosynthesis Protein SpsA, Chain A"/>
    <property type="match status" value="1"/>
</dbReference>
<protein>
    <submittedName>
        <fullName evidence="2">Glycosyltransferase family 2 protein</fullName>
    </submittedName>
</protein>
<dbReference type="CDD" id="cd04186">
    <property type="entry name" value="GT_2_like_c"/>
    <property type="match status" value="1"/>
</dbReference>
<dbReference type="AlphaFoldDB" id="A0A848LJQ6"/>
<dbReference type="Pfam" id="PF00535">
    <property type="entry name" value="Glycos_transf_2"/>
    <property type="match status" value="1"/>
</dbReference>
<dbReference type="Proteomes" id="UP000518300">
    <property type="component" value="Unassembled WGS sequence"/>
</dbReference>
<feature type="domain" description="Glycosyltransferase 2-like" evidence="1">
    <location>
        <begin position="20"/>
        <end position="177"/>
    </location>
</feature>
<keyword evidence="3" id="KW-1185">Reference proteome</keyword>
<dbReference type="InterPro" id="IPR001173">
    <property type="entry name" value="Glyco_trans_2-like"/>
</dbReference>
<evidence type="ECO:0000313" key="2">
    <source>
        <dbReference type="EMBL" id="NMO17928.1"/>
    </source>
</evidence>
<proteinExistence type="predicted"/>
<dbReference type="PANTHER" id="PTHR43179:SF10">
    <property type="entry name" value="GLYCOSYL TRANSFERASE"/>
    <property type="match status" value="1"/>
</dbReference>
<dbReference type="EMBL" id="JABBJJ010000115">
    <property type="protein sequence ID" value="NMO17928.1"/>
    <property type="molecule type" value="Genomic_DNA"/>
</dbReference>
<keyword evidence="2" id="KW-0808">Transferase</keyword>
<name>A0A848LJQ6_9BACT</name>
<sequence>MSNTSSIPTSIVAGVVLYENTPQQLRRLGRSLRQNSAHPDCPPFTVVFLDNSPTDKLQSLVQEEFPNAVYQWSGKNLGFGCAHNVLMARAFEQSDVAAYVCVNPDAVLHPACLAEMMAEYRRSSCPGLVEAAQFPDEHPKVYDPITHQTPWCSGCVLLISRDLYRKVGGYDDHFFMYCEDVDLSWRARAHGFDTRIAPRAMAHHYVGDRPPSPMGDQRLLRSGVYLALKYGDSRTAEAWLAEYARRGGKDFTPPTVPEPTEAMRRVADFSHLFHMAEARW</sequence>
<dbReference type="RefSeq" id="WP_169347206.1">
    <property type="nucleotide sequence ID" value="NZ_JABBJJ010000115.1"/>
</dbReference>
<accession>A0A848LJQ6</accession>
<evidence type="ECO:0000259" key="1">
    <source>
        <dbReference type="Pfam" id="PF00535"/>
    </source>
</evidence>
<dbReference type="PANTHER" id="PTHR43179">
    <property type="entry name" value="RHAMNOSYLTRANSFERASE WBBL"/>
    <property type="match status" value="1"/>
</dbReference>
<dbReference type="GO" id="GO:0016740">
    <property type="term" value="F:transferase activity"/>
    <property type="evidence" value="ECO:0007669"/>
    <property type="project" value="UniProtKB-KW"/>
</dbReference>
<dbReference type="SUPFAM" id="SSF53448">
    <property type="entry name" value="Nucleotide-diphospho-sugar transferases"/>
    <property type="match status" value="1"/>
</dbReference>
<reference evidence="2 3" key="1">
    <citation type="submission" date="2020-04" db="EMBL/GenBank/DDBJ databases">
        <title>Draft genome of Pyxidicoccus fallax type strain.</title>
        <authorList>
            <person name="Whitworth D.E."/>
        </authorList>
    </citation>
    <scope>NUCLEOTIDE SEQUENCE [LARGE SCALE GENOMIC DNA]</scope>
    <source>
        <strain evidence="2 3">DSM 14698</strain>
    </source>
</reference>